<feature type="domain" description="Nucleoprotein TPR/MLP1-2" evidence="6">
    <location>
        <begin position="1216"/>
        <end position="1342"/>
    </location>
</feature>
<evidence type="ECO:0000256" key="1">
    <source>
        <dbReference type="ARBA" id="ARBA00004123"/>
    </source>
</evidence>
<keyword evidence="3" id="KW-0539">Nucleus</keyword>
<feature type="coiled-coil region" evidence="4">
    <location>
        <begin position="260"/>
        <end position="322"/>
    </location>
</feature>
<dbReference type="EMBL" id="OZ004258">
    <property type="protein sequence ID" value="CAK7910987.1"/>
    <property type="molecule type" value="Genomic_DNA"/>
</dbReference>
<feature type="coiled-coil region" evidence="4">
    <location>
        <begin position="1372"/>
        <end position="1646"/>
    </location>
</feature>
<evidence type="ECO:0000313" key="9">
    <source>
        <dbReference type="Proteomes" id="UP001497600"/>
    </source>
</evidence>
<gene>
    <name evidence="8" type="ORF">CAAN4_F00364</name>
</gene>
<dbReference type="InterPro" id="IPR057974">
    <property type="entry name" value="NUA/TPR/MLP1-2-like_dom"/>
</dbReference>
<feature type="compositionally biased region" description="Basic and acidic residues" evidence="5">
    <location>
        <begin position="48"/>
        <end position="60"/>
    </location>
</feature>
<feature type="compositionally biased region" description="Polar residues" evidence="5">
    <location>
        <begin position="1782"/>
        <end position="1791"/>
    </location>
</feature>
<feature type="region of interest" description="Disordered" evidence="5">
    <location>
        <begin position="1"/>
        <end position="98"/>
    </location>
</feature>
<reference evidence="8 9" key="1">
    <citation type="submission" date="2024-01" db="EMBL/GenBank/DDBJ databases">
        <authorList>
            <consortium name="Genoscope - CEA"/>
            <person name="William W."/>
        </authorList>
    </citation>
    <scope>NUCLEOTIDE SEQUENCE [LARGE SCALE GENOMIC DNA]</scope>
    <source>
        <strain evidence="8 9">29B2s-10</strain>
    </source>
</reference>
<evidence type="ECO:0000256" key="4">
    <source>
        <dbReference type="SAM" id="Coils"/>
    </source>
</evidence>
<feature type="coiled-coil region" evidence="4">
    <location>
        <begin position="778"/>
        <end position="863"/>
    </location>
</feature>
<organism evidence="8 9">
    <name type="scientific">[Candida] anglica</name>
    <dbReference type="NCBI Taxonomy" id="148631"/>
    <lineage>
        <taxon>Eukaryota</taxon>
        <taxon>Fungi</taxon>
        <taxon>Dikarya</taxon>
        <taxon>Ascomycota</taxon>
        <taxon>Saccharomycotina</taxon>
        <taxon>Pichiomycetes</taxon>
        <taxon>Debaryomycetaceae</taxon>
        <taxon>Kurtzmaniella</taxon>
    </lineage>
</organism>
<feature type="compositionally biased region" description="Low complexity" evidence="5">
    <location>
        <begin position="1792"/>
        <end position="1806"/>
    </location>
</feature>
<evidence type="ECO:0000259" key="7">
    <source>
        <dbReference type="Pfam" id="PF25785"/>
    </source>
</evidence>
<feature type="compositionally biased region" description="Polar residues" evidence="5">
    <location>
        <begin position="24"/>
        <end position="42"/>
    </location>
</feature>
<dbReference type="Proteomes" id="UP001497600">
    <property type="component" value="Chromosome F"/>
</dbReference>
<dbReference type="Gene3D" id="1.10.287.1490">
    <property type="match status" value="1"/>
</dbReference>
<feature type="coiled-coil region" evidence="4">
    <location>
        <begin position="521"/>
        <end position="555"/>
    </location>
</feature>
<feature type="region of interest" description="Disordered" evidence="5">
    <location>
        <begin position="1782"/>
        <end position="1836"/>
    </location>
</feature>
<sequence length="1836" mass="206887">MSEQEHPNDGTPAEPVEEILESTVEPSSIGSEGAEQQQSETSPVVDELTEHPEEAHETHPQPETSSIEVVDPVVEEPVVEAETAKVPSESENGTTHSLEPVIVAPSDAMEEDAQGQIDEDIANQSFHGQQSPTPLQFALTTPSKALPPLKDIETITTPKSFSVARDTEDQSSPVVSAVPKPLGSLVEEETNDEANQYYPAVANVIDDSLINNLSHTLNIHPQQLLSLGVDALETISNKLSECQDLKSELSLARINQEQSVQIQDKKMKILQEKLSKIEESLKETTTNNENLQEKLQQENIDKEKILVERQSLENKLEYITKEQQSNSETIDSTLKERDGEISRLCKSNDSLTKVNVEQSTKLNELAQELNSARNDKFSIQLQFNKITNELSYTKTQKKWFEAELKSIQERYTDLIKKHETEYVTTNSRLSRSEAQRGALEKLSTEQKEEIGTLQHNLDEVRQKLVKLESNHDVEQRKLSSDLKVKQDLLELTQVQSEERNERINQLETYIEEIKTKLGGSVDELTTSLQRKSEEVEILQEKLKRTEAVLDEELRKETELPKLSVSAESLAAKNPNGMSLSALYSEFSHLKKQLVLERSQKEKLAHQLETFVVELEAKKPAISSYRDQIKFYEGSLKDAFSQVEQIRLEKIDSEKYANKLESRGSALESELVSMKKLCKDLGKQLCYYLIHSKIRDSQEEPLTVTERKAIENILAQSGNTGNETESDTDQLITDRLVGFSNVIELQQKNQELLTVVRQLGKQLESKDAEFSRGIESVAVDEAKEAILTLQGELETVTAKLEAIEKERDAFKAIGEKNNHNGFASNGGGHLDYLTEVNKDLKAQLADAETSMKKLRNQTETTVQNLNTKLRDAVEGKNSLSLKVSTLQHTISLNETRYSNLETNLETSRKEIARISSDSEFWKSQSSKQEKALIDITTQLRTSEATVSSLKVQINNLETARSIWQSVEKNLETELEQAKTDKNQLSEFVTNLQALIKERDASSKQIADRLNQSIENYQTLQERLNEKEERILILASQSELSMKAQNTKLEQLHELSSLLVETRGKLADKESLTRELDAKVHSLNHQISQLEGRARGGSVSGNVSGVQVPVAGSSANDSDYTKLRIDLDTTKSDLAIAEKQAEEFSKIAKSAEDALIHSTNAFEEFRTEIESKRATLIAEKETMQSESVKLHQEVAGLKEELTKQRQDHTAEVERLTTELQEYSSKANAYDELQQDYEKKLATISEDLTNQVKFVADIQVKYQSELDRNDQLVSQVNNLRQQYTELDGKYAESNSSLESTKKELQRKVEMIEESQSAVNEELEKSKTKIEELQNQNNLLLNQIQLTEGTSEMRTDEGESNDNPSREVISYLRHEKDAAEAKLSAHLQEQSRLEQRLAATTLELESAKSDLRKALASTTSLGDINGEHEKLMEQLQQLNILRESNTTLRSENAENIKRVQKLTVELQVAQKQVPQLQEQLSNLSTDIAIKEQAVQLANEEVERYKTIVKEAGSASAEVDKAEHESLKLERDHAKSELETLKNSYGELTQKVDNSQKETEQLGVELTAMTERFNKLKGEAQEKLKRRSAEVKELRDNIEGLKTSLEKANQELSSRSSNDGQQNLQELEKKYQDAESNRVSLTKEKAELESRLANTVTLDAFNKLKSDYEQKLKQSSGGDVSEIKEKLEQEYRAKHDELYNSIKAKVEQESKEALDARVKEEVAKVGGTNNNVAELTKKFEDETASLKKEFEAELEKARLDTRKLTEKSTEIRVKMLNKKISKLTEQLNAQKNNAGAPSSLPTTPTLNVTPVGEERTSSPGSQKRPFTGNDANANNSNKKSK</sequence>
<dbReference type="InterPro" id="IPR012929">
    <property type="entry name" value="Nucleoprot-TPR/MLP1-2_dom"/>
</dbReference>
<feature type="coiled-coil region" evidence="4">
    <location>
        <begin position="1178"/>
        <end position="1346"/>
    </location>
</feature>
<dbReference type="Pfam" id="PF25785">
    <property type="entry name" value="TPR"/>
    <property type="match status" value="1"/>
</dbReference>
<evidence type="ECO:0000256" key="5">
    <source>
        <dbReference type="SAM" id="MobiDB-lite"/>
    </source>
</evidence>
<evidence type="ECO:0000256" key="2">
    <source>
        <dbReference type="ARBA" id="ARBA00023054"/>
    </source>
</evidence>
<keyword evidence="9" id="KW-1185">Reference proteome</keyword>
<feature type="compositionally biased region" description="Low complexity" evidence="5">
    <location>
        <begin position="61"/>
        <end position="72"/>
    </location>
</feature>
<feature type="domain" description="NUA/TPR/MLP1-2-like" evidence="7">
    <location>
        <begin position="656"/>
        <end position="766"/>
    </location>
</feature>
<feature type="compositionally biased region" description="Low complexity" evidence="5">
    <location>
        <begin position="1826"/>
        <end position="1836"/>
    </location>
</feature>
<proteinExistence type="predicted"/>
<dbReference type="Pfam" id="PF07926">
    <property type="entry name" value="TPR_MLP1_2"/>
    <property type="match status" value="1"/>
</dbReference>
<comment type="subcellular location">
    <subcellularLocation>
        <location evidence="1">Nucleus</location>
    </subcellularLocation>
</comment>
<feature type="coiled-coil region" evidence="4">
    <location>
        <begin position="443"/>
        <end position="477"/>
    </location>
</feature>
<evidence type="ECO:0000259" key="6">
    <source>
        <dbReference type="Pfam" id="PF07926"/>
    </source>
</evidence>
<dbReference type="PANTHER" id="PTHR18898:SF2">
    <property type="entry name" value="NUCLEOPROTEIN TPR"/>
    <property type="match status" value="1"/>
</dbReference>
<accession>A0ABP0EE84</accession>
<feature type="coiled-coil region" evidence="4">
    <location>
        <begin position="896"/>
        <end position="1035"/>
    </location>
</feature>
<protein>
    <recommendedName>
        <fullName evidence="10">Nucleoprotein TPR/MLP1 domain-containing protein</fullName>
    </recommendedName>
</protein>
<evidence type="ECO:0008006" key="10">
    <source>
        <dbReference type="Google" id="ProtNLM"/>
    </source>
</evidence>
<dbReference type="PANTHER" id="PTHR18898">
    <property type="entry name" value="NUCLEOPROTEIN TPR-RELATED"/>
    <property type="match status" value="1"/>
</dbReference>
<feature type="coiled-coil region" evidence="4">
    <location>
        <begin position="355"/>
        <end position="382"/>
    </location>
</feature>
<keyword evidence="2 4" id="KW-0175">Coiled coil</keyword>
<evidence type="ECO:0000256" key="3">
    <source>
        <dbReference type="ARBA" id="ARBA00023242"/>
    </source>
</evidence>
<evidence type="ECO:0000313" key="8">
    <source>
        <dbReference type="EMBL" id="CAK7910987.1"/>
    </source>
</evidence>
<name>A0ABP0EE84_9ASCO</name>